<gene>
    <name evidence="3" type="ORF">CAMGR0001_2035</name>
</gene>
<dbReference type="eggNOG" id="COG0586">
    <property type="taxonomic scope" value="Bacteria"/>
</dbReference>
<dbReference type="RefSeq" id="WP_005873313.1">
    <property type="nucleotide sequence ID" value="NZ_ACYG01000032.1"/>
</dbReference>
<evidence type="ECO:0000313" key="4">
    <source>
        <dbReference type="Proteomes" id="UP000005709"/>
    </source>
</evidence>
<keyword evidence="1" id="KW-0812">Transmembrane</keyword>
<dbReference type="EMBL" id="ACYG01000032">
    <property type="protein sequence ID" value="EEV16337.1"/>
    <property type="molecule type" value="Genomic_DNA"/>
</dbReference>
<proteinExistence type="predicted"/>
<name>C8PLM5_9BACT</name>
<dbReference type="GO" id="GO:0005886">
    <property type="term" value="C:plasma membrane"/>
    <property type="evidence" value="ECO:0007669"/>
    <property type="project" value="TreeGrafter"/>
</dbReference>
<dbReference type="PANTHER" id="PTHR42709:SF2">
    <property type="entry name" value="INNER MEMBRANE PROTEIN YOHD"/>
    <property type="match status" value="1"/>
</dbReference>
<keyword evidence="1" id="KW-1133">Transmembrane helix</keyword>
<feature type="transmembrane region" description="Helical" evidence="1">
    <location>
        <begin position="162"/>
        <end position="181"/>
    </location>
</feature>
<dbReference type="OrthoDB" id="5372697at2"/>
<dbReference type="Proteomes" id="UP000005709">
    <property type="component" value="Unassembled WGS sequence"/>
</dbReference>
<dbReference type="PANTHER" id="PTHR42709">
    <property type="entry name" value="ALKALINE PHOSPHATASE LIKE PROTEIN"/>
    <property type="match status" value="1"/>
</dbReference>
<dbReference type="Pfam" id="PF09335">
    <property type="entry name" value="VTT_dom"/>
    <property type="match status" value="1"/>
</dbReference>
<dbReference type="AlphaFoldDB" id="C8PLM5"/>
<accession>C8PLM5</accession>
<organism evidence="3 4">
    <name type="scientific">Campylobacter gracilis RM3268</name>
    <dbReference type="NCBI Taxonomy" id="553220"/>
    <lineage>
        <taxon>Bacteria</taxon>
        <taxon>Pseudomonadati</taxon>
        <taxon>Campylobacterota</taxon>
        <taxon>Epsilonproteobacteria</taxon>
        <taxon>Campylobacterales</taxon>
        <taxon>Campylobacteraceae</taxon>
        <taxon>Campylobacter</taxon>
    </lineage>
</organism>
<feature type="transmembrane region" description="Helical" evidence="1">
    <location>
        <begin position="40"/>
        <end position="63"/>
    </location>
</feature>
<sequence length="187" mass="20822">MESMFANLHTWGYLILFLYSLGGGFLALAAAGVLSSAGELNIVLCIVIACISNFIGDSGLFLVSRYNKKEIMPYLRKQRRNLALAQILFRKYGDRIILIKKFIYGLKTLVPIAIGITKYSFLKFSLINAVSSLIWALVVGLLSYYAGDFVRELYAHVKDAPWIAPLALGAIVAAIVLYFRFATRKRG</sequence>
<keyword evidence="1" id="KW-0472">Membrane</keyword>
<evidence type="ECO:0000256" key="1">
    <source>
        <dbReference type="SAM" id="Phobius"/>
    </source>
</evidence>
<protein>
    <submittedName>
        <fullName evidence="3">SNARE-like domain protein</fullName>
    </submittedName>
</protein>
<comment type="caution">
    <text evidence="3">The sequence shown here is derived from an EMBL/GenBank/DDBJ whole genome shotgun (WGS) entry which is preliminary data.</text>
</comment>
<dbReference type="STRING" id="824.CGRAC_1510"/>
<evidence type="ECO:0000259" key="2">
    <source>
        <dbReference type="Pfam" id="PF09335"/>
    </source>
</evidence>
<dbReference type="InterPro" id="IPR032816">
    <property type="entry name" value="VTT_dom"/>
</dbReference>
<reference evidence="3 4" key="1">
    <citation type="submission" date="2009-07" db="EMBL/GenBank/DDBJ databases">
        <authorList>
            <person name="Madupu R."/>
            <person name="Sebastian Y."/>
            <person name="Durkin A.S."/>
            <person name="Torralba M."/>
            <person name="Methe B."/>
            <person name="Sutton G.G."/>
            <person name="Strausberg R.L."/>
            <person name="Nelson K.E."/>
        </authorList>
    </citation>
    <scope>NUCLEOTIDE SEQUENCE [LARGE SCALE GENOMIC DNA]</scope>
    <source>
        <strain evidence="3 4">RM3268</strain>
    </source>
</reference>
<feature type="transmembrane region" description="Helical" evidence="1">
    <location>
        <begin position="126"/>
        <end position="147"/>
    </location>
</feature>
<evidence type="ECO:0000313" key="3">
    <source>
        <dbReference type="EMBL" id="EEV16337.1"/>
    </source>
</evidence>
<keyword evidence="4" id="KW-1185">Reference proteome</keyword>
<dbReference type="InterPro" id="IPR051311">
    <property type="entry name" value="DedA_domain"/>
</dbReference>
<feature type="transmembrane region" description="Helical" evidence="1">
    <location>
        <begin position="12"/>
        <end position="34"/>
    </location>
</feature>
<feature type="domain" description="VTT" evidence="2">
    <location>
        <begin position="27"/>
        <end position="143"/>
    </location>
</feature>